<comment type="caution">
    <text evidence="6">The sequence shown here is derived from an EMBL/GenBank/DDBJ whole genome shotgun (WGS) entry which is preliminary data.</text>
</comment>
<dbReference type="InterPro" id="IPR036049">
    <property type="entry name" value="Ribosomal_uL29_sf"/>
</dbReference>
<dbReference type="GO" id="GO:0006412">
    <property type="term" value="P:translation"/>
    <property type="evidence" value="ECO:0007669"/>
    <property type="project" value="UniProtKB-UniRule"/>
</dbReference>
<comment type="similarity">
    <text evidence="1 5">Belongs to the universal ribosomal protein uL29 family.</text>
</comment>
<evidence type="ECO:0000256" key="3">
    <source>
        <dbReference type="ARBA" id="ARBA00023274"/>
    </source>
</evidence>
<keyword evidence="3 5" id="KW-0687">Ribonucleoprotein</keyword>
<evidence type="ECO:0000256" key="2">
    <source>
        <dbReference type="ARBA" id="ARBA00022980"/>
    </source>
</evidence>
<dbReference type="HAMAP" id="MF_00374">
    <property type="entry name" value="Ribosomal_uL29"/>
    <property type="match status" value="1"/>
</dbReference>
<protein>
    <recommendedName>
        <fullName evidence="4 5">Large ribosomal subunit protein uL29</fullName>
    </recommendedName>
</protein>
<accession>A0A2H0BGV4</accession>
<dbReference type="GO" id="GO:0005840">
    <property type="term" value="C:ribosome"/>
    <property type="evidence" value="ECO:0007669"/>
    <property type="project" value="UniProtKB-KW"/>
</dbReference>
<gene>
    <name evidence="5 6" type="primary">rpmC</name>
    <name evidence="6" type="ORF">COX05_00520</name>
</gene>
<evidence type="ECO:0000313" key="7">
    <source>
        <dbReference type="Proteomes" id="UP000228495"/>
    </source>
</evidence>
<dbReference type="SUPFAM" id="SSF46561">
    <property type="entry name" value="Ribosomal protein L29 (L29p)"/>
    <property type="match status" value="1"/>
</dbReference>
<evidence type="ECO:0000256" key="5">
    <source>
        <dbReference type="HAMAP-Rule" id="MF_00374"/>
    </source>
</evidence>
<dbReference type="Gene3D" id="1.10.287.310">
    <property type="match status" value="1"/>
</dbReference>
<dbReference type="NCBIfam" id="TIGR00012">
    <property type="entry name" value="L29"/>
    <property type="match status" value="1"/>
</dbReference>
<reference evidence="6 7" key="1">
    <citation type="submission" date="2017-09" db="EMBL/GenBank/DDBJ databases">
        <title>Depth-based differentiation of microbial function through sediment-hosted aquifers and enrichment of novel symbionts in the deep terrestrial subsurface.</title>
        <authorList>
            <person name="Probst A.J."/>
            <person name="Ladd B."/>
            <person name="Jarett J.K."/>
            <person name="Geller-Mcgrath D.E."/>
            <person name="Sieber C.M."/>
            <person name="Emerson J.B."/>
            <person name="Anantharaman K."/>
            <person name="Thomas B.C."/>
            <person name="Malmstrom R."/>
            <person name="Stieglmeier M."/>
            <person name="Klingl A."/>
            <person name="Woyke T."/>
            <person name="Ryan C.M."/>
            <person name="Banfield J.F."/>
        </authorList>
    </citation>
    <scope>NUCLEOTIDE SEQUENCE [LARGE SCALE GENOMIC DNA]</scope>
    <source>
        <strain evidence="6">CG22_combo_CG10-13_8_21_14_all_39_12</strain>
    </source>
</reference>
<organism evidence="6 7">
    <name type="scientific">candidate division WWE3 bacterium CG22_combo_CG10-13_8_21_14_all_39_12</name>
    <dbReference type="NCBI Taxonomy" id="1975094"/>
    <lineage>
        <taxon>Bacteria</taxon>
        <taxon>Katanobacteria</taxon>
    </lineage>
</organism>
<dbReference type="EMBL" id="PCSU01000005">
    <property type="protein sequence ID" value="PIP56912.1"/>
    <property type="molecule type" value="Genomic_DNA"/>
</dbReference>
<sequence>MAKQKERLAELREKTADELQIQVAETTKDFLKRSVDRHFSDSVKSHVLRDMRKDRARMLTIRSEKLKDNN</sequence>
<dbReference type="Proteomes" id="UP000228495">
    <property type="component" value="Unassembled WGS sequence"/>
</dbReference>
<dbReference type="GO" id="GO:1990904">
    <property type="term" value="C:ribonucleoprotein complex"/>
    <property type="evidence" value="ECO:0007669"/>
    <property type="project" value="UniProtKB-KW"/>
</dbReference>
<evidence type="ECO:0000256" key="4">
    <source>
        <dbReference type="ARBA" id="ARBA00035204"/>
    </source>
</evidence>
<evidence type="ECO:0000256" key="1">
    <source>
        <dbReference type="ARBA" id="ARBA00009254"/>
    </source>
</evidence>
<dbReference type="AlphaFoldDB" id="A0A2H0BGV4"/>
<keyword evidence="2 5" id="KW-0689">Ribosomal protein</keyword>
<dbReference type="Pfam" id="PF00831">
    <property type="entry name" value="Ribosomal_L29"/>
    <property type="match status" value="1"/>
</dbReference>
<dbReference type="GO" id="GO:0003735">
    <property type="term" value="F:structural constituent of ribosome"/>
    <property type="evidence" value="ECO:0007669"/>
    <property type="project" value="InterPro"/>
</dbReference>
<name>A0A2H0BGV4_UNCKA</name>
<dbReference type="InterPro" id="IPR001854">
    <property type="entry name" value="Ribosomal_uL29"/>
</dbReference>
<evidence type="ECO:0000313" key="6">
    <source>
        <dbReference type="EMBL" id="PIP56912.1"/>
    </source>
</evidence>
<proteinExistence type="inferred from homology"/>